<evidence type="ECO:0000313" key="3">
    <source>
        <dbReference type="EnsemblPlants" id="Pp3c13_5750V3.1"/>
    </source>
</evidence>
<dbReference type="RefSeq" id="XP_024392701.1">
    <property type="nucleotide sequence ID" value="XM_024536933.2"/>
</dbReference>
<dbReference type="OMA" id="PFGHVWT"/>
<protein>
    <recommendedName>
        <fullName evidence="1">VOC domain-containing protein</fullName>
    </recommendedName>
</protein>
<dbReference type="CDD" id="cd07246">
    <property type="entry name" value="VOC_like"/>
    <property type="match status" value="1"/>
</dbReference>
<sequence length="149" mass="16310">MTGIVYEQVMPHLVVKPHQVNDAIAFYQKAFGAEEVKRQTVKKQHPTGADKSVQHAHLRFGHAEVLLVEETEELGSSVHNASSLHGTPVILHINTSDVDAAFKQAVEAGAKVSEKVADQSWGQRYGKVIDPYGFVWSLATPIHGHSHTA</sequence>
<dbReference type="EMBL" id="ABEU02000013">
    <property type="protein sequence ID" value="PNR42198.1"/>
    <property type="molecule type" value="Genomic_DNA"/>
</dbReference>
<dbReference type="Proteomes" id="UP000006727">
    <property type="component" value="Chromosome 13"/>
</dbReference>
<dbReference type="OrthoDB" id="2013034at2759"/>
<dbReference type="InterPro" id="IPR004360">
    <property type="entry name" value="Glyas_Fos-R_dOase_dom"/>
</dbReference>
<gene>
    <name evidence="3" type="primary">LOC112290555</name>
    <name evidence="2" type="ORF">PHYPA_017027</name>
</gene>
<proteinExistence type="predicted"/>
<dbReference type="SUPFAM" id="SSF54593">
    <property type="entry name" value="Glyoxalase/Bleomycin resistance protein/Dihydroxybiphenyl dioxygenase"/>
    <property type="match status" value="1"/>
</dbReference>
<dbReference type="PANTHER" id="PTHR34109">
    <property type="entry name" value="BNAUNNG04460D PROTEIN-RELATED"/>
    <property type="match status" value="1"/>
</dbReference>
<dbReference type="eggNOG" id="ENOG502RZJT">
    <property type="taxonomic scope" value="Eukaryota"/>
</dbReference>
<evidence type="ECO:0000313" key="2">
    <source>
        <dbReference type="EMBL" id="PNR42198.1"/>
    </source>
</evidence>
<keyword evidence="4" id="KW-1185">Reference proteome</keyword>
<dbReference type="AlphaFoldDB" id="A9T8B7"/>
<dbReference type="Gramene" id="Pp3c13_5750V3.1">
    <property type="protein sequence ID" value="Pp3c13_5750V3.1"/>
    <property type="gene ID" value="Pp3c13_5750"/>
</dbReference>
<reference evidence="2 4" key="1">
    <citation type="journal article" date="2008" name="Science">
        <title>The Physcomitrella genome reveals evolutionary insights into the conquest of land by plants.</title>
        <authorList>
            <person name="Rensing S."/>
            <person name="Lang D."/>
            <person name="Zimmer A."/>
            <person name="Terry A."/>
            <person name="Salamov A."/>
            <person name="Shapiro H."/>
            <person name="Nishiyama T."/>
            <person name="Perroud P.-F."/>
            <person name="Lindquist E."/>
            <person name="Kamisugi Y."/>
            <person name="Tanahashi T."/>
            <person name="Sakakibara K."/>
            <person name="Fujita T."/>
            <person name="Oishi K."/>
            <person name="Shin-I T."/>
            <person name="Kuroki Y."/>
            <person name="Toyoda A."/>
            <person name="Suzuki Y."/>
            <person name="Hashimoto A."/>
            <person name="Yamaguchi K."/>
            <person name="Sugano A."/>
            <person name="Kohara Y."/>
            <person name="Fujiyama A."/>
            <person name="Anterola A."/>
            <person name="Aoki S."/>
            <person name="Ashton N."/>
            <person name="Barbazuk W.B."/>
            <person name="Barker E."/>
            <person name="Bennetzen J."/>
            <person name="Bezanilla M."/>
            <person name="Blankenship R."/>
            <person name="Cho S.H."/>
            <person name="Dutcher S."/>
            <person name="Estelle M."/>
            <person name="Fawcett J.A."/>
            <person name="Gundlach H."/>
            <person name="Hanada K."/>
            <person name="Heyl A."/>
            <person name="Hicks K.A."/>
            <person name="Hugh J."/>
            <person name="Lohr M."/>
            <person name="Mayer K."/>
            <person name="Melkozernov A."/>
            <person name="Murata T."/>
            <person name="Nelson D."/>
            <person name="Pils B."/>
            <person name="Prigge M."/>
            <person name="Reiss B."/>
            <person name="Renner T."/>
            <person name="Rombauts S."/>
            <person name="Rushton P."/>
            <person name="Sanderfoot A."/>
            <person name="Schween G."/>
            <person name="Shiu S.-H."/>
            <person name="Stueber K."/>
            <person name="Theodoulou F.L."/>
            <person name="Tu H."/>
            <person name="Van de Peer Y."/>
            <person name="Verrier P.J."/>
            <person name="Waters E."/>
            <person name="Wood A."/>
            <person name="Yang L."/>
            <person name="Cove D."/>
            <person name="Cuming A."/>
            <person name="Hasebe M."/>
            <person name="Lucas S."/>
            <person name="Mishler D.B."/>
            <person name="Reski R."/>
            <person name="Grigoriev I."/>
            <person name="Quatrano R.S."/>
            <person name="Boore J.L."/>
        </authorList>
    </citation>
    <scope>NUCLEOTIDE SEQUENCE [LARGE SCALE GENOMIC DNA]</scope>
    <source>
        <strain evidence="3 4">cv. Gransden 2004</strain>
    </source>
</reference>
<evidence type="ECO:0000259" key="1">
    <source>
        <dbReference type="PROSITE" id="PS51819"/>
    </source>
</evidence>
<name>A9T8B7_PHYPA</name>
<evidence type="ECO:0000313" key="4">
    <source>
        <dbReference type="Proteomes" id="UP000006727"/>
    </source>
</evidence>
<dbReference type="InterPro" id="IPR037523">
    <property type="entry name" value="VOC_core"/>
</dbReference>
<organism evidence="2">
    <name type="scientific">Physcomitrium patens</name>
    <name type="common">Spreading-leaved earth moss</name>
    <name type="synonym">Physcomitrella patens</name>
    <dbReference type="NCBI Taxonomy" id="3218"/>
    <lineage>
        <taxon>Eukaryota</taxon>
        <taxon>Viridiplantae</taxon>
        <taxon>Streptophyta</taxon>
        <taxon>Embryophyta</taxon>
        <taxon>Bryophyta</taxon>
        <taxon>Bryophytina</taxon>
        <taxon>Bryopsida</taxon>
        <taxon>Funariidae</taxon>
        <taxon>Funariales</taxon>
        <taxon>Funariaceae</taxon>
        <taxon>Physcomitrium</taxon>
    </lineage>
</organism>
<feature type="domain" description="VOC" evidence="1">
    <location>
        <begin position="9"/>
        <end position="141"/>
    </location>
</feature>
<dbReference type="PROSITE" id="PS51819">
    <property type="entry name" value="VOC"/>
    <property type="match status" value="1"/>
</dbReference>
<dbReference type="GeneID" id="112290555"/>
<reference evidence="3" key="3">
    <citation type="submission" date="2020-12" db="UniProtKB">
        <authorList>
            <consortium name="EnsemblPlants"/>
        </authorList>
    </citation>
    <scope>IDENTIFICATION</scope>
</reference>
<dbReference type="EnsemblPlants" id="Pp3c13_5750V3.1">
    <property type="protein sequence ID" value="Pp3c13_5750V3.1"/>
    <property type="gene ID" value="Pp3c13_5750"/>
</dbReference>
<dbReference type="Pfam" id="PF00903">
    <property type="entry name" value="Glyoxalase"/>
    <property type="match status" value="1"/>
</dbReference>
<dbReference type="Gramene" id="Pp3c13_5750V3.2">
    <property type="protein sequence ID" value="Pp3c13_5750V3.2"/>
    <property type="gene ID" value="Pp3c13_5750"/>
</dbReference>
<dbReference type="PANTHER" id="PTHR34109:SF1">
    <property type="entry name" value="VOC DOMAIN-CONTAINING PROTEIN"/>
    <property type="match status" value="1"/>
</dbReference>
<dbReference type="EnsemblPlants" id="Pp3c13_5750V3.2">
    <property type="protein sequence ID" value="Pp3c13_5750V3.2"/>
    <property type="gene ID" value="Pp3c13_5750"/>
</dbReference>
<dbReference type="PaxDb" id="3218-PP1S182_93V6.1"/>
<dbReference type="HOGENOM" id="CLU_046006_11_2_1"/>
<dbReference type="Gene3D" id="3.10.180.10">
    <property type="entry name" value="2,3-Dihydroxybiphenyl 1,2-Dioxygenase, domain 1"/>
    <property type="match status" value="1"/>
</dbReference>
<dbReference type="InterPro" id="IPR029068">
    <property type="entry name" value="Glyas_Bleomycin-R_OHBP_Dase"/>
</dbReference>
<accession>A9T8B7</accession>
<reference evidence="2 4" key="2">
    <citation type="journal article" date="2018" name="Plant J.">
        <title>The Physcomitrella patens chromosome-scale assembly reveals moss genome structure and evolution.</title>
        <authorList>
            <person name="Lang D."/>
            <person name="Ullrich K.K."/>
            <person name="Murat F."/>
            <person name="Fuchs J."/>
            <person name="Jenkins J."/>
            <person name="Haas F.B."/>
            <person name="Piednoel M."/>
            <person name="Gundlach H."/>
            <person name="Van Bel M."/>
            <person name="Meyberg R."/>
            <person name="Vives C."/>
            <person name="Morata J."/>
            <person name="Symeonidi A."/>
            <person name="Hiss M."/>
            <person name="Muchero W."/>
            <person name="Kamisugi Y."/>
            <person name="Saleh O."/>
            <person name="Blanc G."/>
            <person name="Decker E.L."/>
            <person name="van Gessel N."/>
            <person name="Grimwood J."/>
            <person name="Hayes R.D."/>
            <person name="Graham S.W."/>
            <person name="Gunter L.E."/>
            <person name="McDaniel S.F."/>
            <person name="Hoernstein S.N.W."/>
            <person name="Larsson A."/>
            <person name="Li F.W."/>
            <person name="Perroud P.F."/>
            <person name="Phillips J."/>
            <person name="Ranjan P."/>
            <person name="Rokshar D.S."/>
            <person name="Rothfels C.J."/>
            <person name="Schneider L."/>
            <person name="Shu S."/>
            <person name="Stevenson D.W."/>
            <person name="Thummler F."/>
            <person name="Tillich M."/>
            <person name="Villarreal Aguilar J.C."/>
            <person name="Widiez T."/>
            <person name="Wong G.K."/>
            <person name="Wymore A."/>
            <person name="Zhang Y."/>
            <person name="Zimmer A.D."/>
            <person name="Quatrano R.S."/>
            <person name="Mayer K.F.X."/>
            <person name="Goodstein D."/>
            <person name="Casacuberta J.M."/>
            <person name="Vandepoele K."/>
            <person name="Reski R."/>
            <person name="Cuming A.C."/>
            <person name="Tuskan G.A."/>
            <person name="Maumus F."/>
            <person name="Salse J."/>
            <person name="Schmutz J."/>
            <person name="Rensing S.A."/>
        </authorList>
    </citation>
    <scope>NUCLEOTIDE SEQUENCE [LARGE SCALE GENOMIC DNA]</scope>
    <source>
        <strain evidence="3 4">cv. Gransden 2004</strain>
    </source>
</reference>